<sequence length="492" mass="56955">MAVLDGVDAEAYVESFNAFDDEAVVNLIPNAQSWEWMKANIPFFDSPDEDMEEIYYFRWWALRKHLKEVGDYFAYTEFIELDTTASFIPPERTIASALGHHFMETRWLVDQSKDDSYLDYWMVGKDGEPQGHFHRYSSWLYDALWQRYLATGDSSFLEERFDRFVADYELWKEEKQLENGLFWQADVWDAMEESISGGRHEKNIRPTINSYMFGNAVALEKMVEMLGKDERADYFAAEAAEFRQKTMDTLWNPDSAFFEVVKEDGSFAEVREAIGFIPWYFNLPEKSQGYEAAWLQVLDEEGFKAPFGLTTAERRHPEFRSHGVGSCEWDGAIWPYATSQTLNAMANVLRNYPQDSIAKKDFLEAFVTYTRAQRWGDIPYIGEYQDEVTGAWLKGENPRSKFYHHSTYADLLIANLIGLRPQETDTLVVDPLLPEGTWDWFCLDGVPYHGRSVTIIWDKTGERYGRGAGMSLLVDGKLVAQRETLGRLEGTL</sequence>
<dbReference type="InterPro" id="IPR008928">
    <property type="entry name" value="6-hairpin_glycosidase_sf"/>
</dbReference>
<dbReference type="InterPro" id="IPR054491">
    <property type="entry name" value="MGH1-like_GH"/>
</dbReference>
<dbReference type="EMBL" id="JACHVC010000013">
    <property type="protein sequence ID" value="MBC2608039.1"/>
    <property type="molecule type" value="Genomic_DNA"/>
</dbReference>
<name>A0A7X1B993_9BACT</name>
<dbReference type="InterPro" id="IPR012341">
    <property type="entry name" value="6hp_glycosidase-like_sf"/>
</dbReference>
<dbReference type="Pfam" id="PF03633">
    <property type="entry name" value="Glyco_hydro_65C"/>
    <property type="match status" value="1"/>
</dbReference>
<evidence type="ECO:0000259" key="1">
    <source>
        <dbReference type="Pfam" id="PF03633"/>
    </source>
</evidence>
<comment type="caution">
    <text evidence="3">The sequence shown here is derived from an EMBL/GenBank/DDBJ whole genome shotgun (WGS) entry which is preliminary data.</text>
</comment>
<dbReference type="AlphaFoldDB" id="A0A7X1B993"/>
<reference evidence="3 4" key="1">
    <citation type="submission" date="2020-07" db="EMBL/GenBank/DDBJ databases">
        <authorList>
            <person name="Feng X."/>
        </authorList>
    </citation>
    <scope>NUCLEOTIDE SEQUENCE [LARGE SCALE GENOMIC DNA]</scope>
    <source>
        <strain evidence="3 4">JCM23202</strain>
    </source>
</reference>
<evidence type="ECO:0000313" key="4">
    <source>
        <dbReference type="Proteomes" id="UP000526501"/>
    </source>
</evidence>
<protein>
    <submittedName>
        <fullName evidence="3">Glycoside hydrolase</fullName>
    </submittedName>
</protein>
<dbReference type="Proteomes" id="UP000526501">
    <property type="component" value="Unassembled WGS sequence"/>
</dbReference>
<dbReference type="InterPro" id="IPR005194">
    <property type="entry name" value="Glyco_hydro_65_C"/>
</dbReference>
<accession>A0A7X1B993</accession>
<keyword evidence="3" id="KW-0378">Hydrolase</keyword>
<dbReference type="SUPFAM" id="SSF48208">
    <property type="entry name" value="Six-hairpin glycosidases"/>
    <property type="match status" value="1"/>
</dbReference>
<feature type="domain" description="Glycoside hydrolase family 65 C-terminal" evidence="1">
    <location>
        <begin position="424"/>
        <end position="479"/>
    </location>
</feature>
<dbReference type="GO" id="GO:0005975">
    <property type="term" value="P:carbohydrate metabolic process"/>
    <property type="evidence" value="ECO:0007669"/>
    <property type="project" value="InterPro"/>
</dbReference>
<proteinExistence type="predicted"/>
<organism evidence="3 4">
    <name type="scientific">Pelagicoccus albus</name>
    <dbReference type="NCBI Taxonomy" id="415222"/>
    <lineage>
        <taxon>Bacteria</taxon>
        <taxon>Pseudomonadati</taxon>
        <taxon>Verrucomicrobiota</taxon>
        <taxon>Opitutia</taxon>
        <taxon>Puniceicoccales</taxon>
        <taxon>Pelagicoccaceae</taxon>
        <taxon>Pelagicoccus</taxon>
    </lineage>
</organism>
<evidence type="ECO:0000259" key="2">
    <source>
        <dbReference type="Pfam" id="PF22422"/>
    </source>
</evidence>
<feature type="domain" description="Mannosylglycerate hydrolase MGH1-like glycoside hydrolase" evidence="2">
    <location>
        <begin position="93"/>
        <end position="406"/>
    </location>
</feature>
<evidence type="ECO:0000313" key="3">
    <source>
        <dbReference type="EMBL" id="MBC2608039.1"/>
    </source>
</evidence>
<keyword evidence="4" id="KW-1185">Reference proteome</keyword>
<dbReference type="Pfam" id="PF22422">
    <property type="entry name" value="MGH1-like_GH"/>
    <property type="match status" value="1"/>
</dbReference>
<gene>
    <name evidence="3" type="ORF">H5P27_18440</name>
</gene>
<dbReference type="Gene3D" id="1.50.10.10">
    <property type="match status" value="1"/>
</dbReference>
<dbReference type="GO" id="GO:0016787">
    <property type="term" value="F:hydrolase activity"/>
    <property type="evidence" value="ECO:0007669"/>
    <property type="project" value="UniProtKB-KW"/>
</dbReference>